<dbReference type="InterPro" id="IPR037922">
    <property type="entry name" value="MSL2"/>
</dbReference>
<keyword evidence="5" id="KW-1185">Reference proteome</keyword>
<dbReference type="GO" id="GO:0016567">
    <property type="term" value="P:protein ubiquitination"/>
    <property type="evidence" value="ECO:0007669"/>
    <property type="project" value="TreeGrafter"/>
</dbReference>
<feature type="compositionally biased region" description="Polar residues" evidence="2">
    <location>
        <begin position="79"/>
        <end position="99"/>
    </location>
</feature>
<feature type="region of interest" description="Disordered" evidence="2">
    <location>
        <begin position="79"/>
        <end position="113"/>
    </location>
</feature>
<dbReference type="InterPro" id="IPR032049">
    <property type="entry name" value="Msl2-CXC"/>
</dbReference>
<evidence type="ECO:0000256" key="2">
    <source>
        <dbReference type="SAM" id="MobiDB-lite"/>
    </source>
</evidence>
<dbReference type="InterPro" id="IPR033467">
    <property type="entry name" value="Tesmin/TSO1-like_CXC"/>
</dbReference>
<evidence type="ECO:0000313" key="5">
    <source>
        <dbReference type="Proteomes" id="UP000821853"/>
    </source>
</evidence>
<dbReference type="PANTHER" id="PTHR16048:SF3">
    <property type="entry name" value="E3 UBIQUITIN-PROTEIN LIGASE MSL2"/>
    <property type="match status" value="1"/>
</dbReference>
<feature type="domain" description="CXC MSL2-type" evidence="3">
    <location>
        <begin position="190"/>
        <end position="245"/>
    </location>
</feature>
<dbReference type="CDD" id="cd13122">
    <property type="entry name" value="MSL2_CXC"/>
    <property type="match status" value="1"/>
</dbReference>
<gene>
    <name evidence="4" type="ORF">HPB48_006310</name>
</gene>
<comment type="caution">
    <text evidence="4">The sequence shown here is derived from an EMBL/GenBank/DDBJ whole genome shotgun (WGS) entry which is preliminary data.</text>
</comment>
<keyword evidence="1" id="KW-0158">Chromosome</keyword>
<comment type="similarity">
    <text evidence="1">Belongs to the MSL2 family.</text>
</comment>
<organism evidence="4 5">
    <name type="scientific">Haemaphysalis longicornis</name>
    <name type="common">Bush tick</name>
    <dbReference type="NCBI Taxonomy" id="44386"/>
    <lineage>
        <taxon>Eukaryota</taxon>
        <taxon>Metazoa</taxon>
        <taxon>Ecdysozoa</taxon>
        <taxon>Arthropoda</taxon>
        <taxon>Chelicerata</taxon>
        <taxon>Arachnida</taxon>
        <taxon>Acari</taxon>
        <taxon>Parasitiformes</taxon>
        <taxon>Ixodida</taxon>
        <taxon>Ixodoidea</taxon>
        <taxon>Ixodidae</taxon>
        <taxon>Haemaphysalinae</taxon>
        <taxon>Haemaphysalis</taxon>
    </lineage>
</organism>
<dbReference type="Proteomes" id="UP000821853">
    <property type="component" value="Chromosome 3"/>
</dbReference>
<dbReference type="AlphaFoldDB" id="A0A9J6G6A6"/>
<evidence type="ECO:0000256" key="1">
    <source>
        <dbReference type="PROSITE-ProRule" id="PRU01396"/>
    </source>
</evidence>
<evidence type="ECO:0000313" key="4">
    <source>
        <dbReference type="EMBL" id="KAH9370805.1"/>
    </source>
</evidence>
<reference evidence="4 5" key="1">
    <citation type="journal article" date="2020" name="Cell">
        <title>Large-Scale Comparative Analyses of Tick Genomes Elucidate Their Genetic Diversity and Vector Capacities.</title>
        <authorList>
            <consortium name="Tick Genome and Microbiome Consortium (TIGMIC)"/>
            <person name="Jia N."/>
            <person name="Wang J."/>
            <person name="Shi W."/>
            <person name="Du L."/>
            <person name="Sun Y."/>
            <person name="Zhan W."/>
            <person name="Jiang J.F."/>
            <person name="Wang Q."/>
            <person name="Zhang B."/>
            <person name="Ji P."/>
            <person name="Bell-Sakyi L."/>
            <person name="Cui X.M."/>
            <person name="Yuan T.T."/>
            <person name="Jiang B.G."/>
            <person name="Yang W.F."/>
            <person name="Lam T.T."/>
            <person name="Chang Q.C."/>
            <person name="Ding S.J."/>
            <person name="Wang X.J."/>
            <person name="Zhu J.G."/>
            <person name="Ruan X.D."/>
            <person name="Zhao L."/>
            <person name="Wei J.T."/>
            <person name="Ye R.Z."/>
            <person name="Que T.C."/>
            <person name="Du C.H."/>
            <person name="Zhou Y.H."/>
            <person name="Cheng J.X."/>
            <person name="Dai P.F."/>
            <person name="Guo W.B."/>
            <person name="Han X.H."/>
            <person name="Huang E.J."/>
            <person name="Li L.F."/>
            <person name="Wei W."/>
            <person name="Gao Y.C."/>
            <person name="Liu J.Z."/>
            <person name="Shao H.Z."/>
            <person name="Wang X."/>
            <person name="Wang C.C."/>
            <person name="Yang T.C."/>
            <person name="Huo Q.B."/>
            <person name="Li W."/>
            <person name="Chen H.Y."/>
            <person name="Chen S.E."/>
            <person name="Zhou L.G."/>
            <person name="Ni X.B."/>
            <person name="Tian J.H."/>
            <person name="Sheng Y."/>
            <person name="Liu T."/>
            <person name="Pan Y.S."/>
            <person name="Xia L.Y."/>
            <person name="Li J."/>
            <person name="Zhao F."/>
            <person name="Cao W.C."/>
        </authorList>
    </citation>
    <scope>NUCLEOTIDE SEQUENCE [LARGE SCALE GENOMIC DNA]</scope>
    <source>
        <strain evidence="4">HaeL-2018</strain>
    </source>
</reference>
<name>A0A9J6G6A6_HAELO</name>
<keyword evidence="1" id="KW-0539">Nucleus</keyword>
<sequence length="272" mass="28921">MPRSAPCVDCNNTTAGYTEGREQPVERVGYKTVCHYLDPSKCVMTWDLVDGGTNLTLTNMVVEGSWLADEYLLVEPTSTNLSSTSSAVPSLGASPSRSPSLAPVSKPPPATTVPTRAARVVNQTSAVAPITKTVDGTRRAPIRIGDERADSAPYKLTKIPEVVDLAGGPPPSAAPVASLLHYSRHKTKTSAFRGCKCGATRPNPGQTLSPLTCCGQRCPCYAAFRSCINCRCKGCRNPIDVSAEVNMRESVSSGVGGPPQVVHIWHIRQVDD</sequence>
<dbReference type="EMBL" id="JABSTR010000005">
    <property type="protein sequence ID" value="KAH9370805.1"/>
    <property type="molecule type" value="Genomic_DNA"/>
</dbReference>
<proteinExistence type="inferred from homology"/>
<dbReference type="SMART" id="SM01114">
    <property type="entry name" value="CXC"/>
    <property type="match status" value="1"/>
</dbReference>
<dbReference type="GO" id="GO:0072487">
    <property type="term" value="C:MSL complex"/>
    <property type="evidence" value="ECO:0007669"/>
    <property type="project" value="UniProtKB-UniRule"/>
</dbReference>
<dbReference type="PROSITE" id="PS52051">
    <property type="entry name" value="CXC_MSL2"/>
    <property type="match status" value="1"/>
</dbReference>
<dbReference type="OrthoDB" id="10012174at2759"/>
<protein>
    <recommendedName>
        <fullName evidence="3">CXC MSL2-type domain-containing protein</fullName>
    </recommendedName>
</protein>
<dbReference type="GO" id="GO:0061630">
    <property type="term" value="F:ubiquitin protein ligase activity"/>
    <property type="evidence" value="ECO:0007669"/>
    <property type="project" value="InterPro"/>
</dbReference>
<dbReference type="PANTHER" id="PTHR16048">
    <property type="entry name" value="MSL2-RELATED"/>
    <property type="match status" value="1"/>
</dbReference>
<evidence type="ECO:0000259" key="3">
    <source>
        <dbReference type="PROSITE" id="PS52051"/>
    </source>
</evidence>
<accession>A0A9J6G6A6</accession>
<dbReference type="VEuPathDB" id="VectorBase:HLOH_052264"/>
<dbReference type="Pfam" id="PF16682">
    <property type="entry name" value="MSL2-CXC"/>
    <property type="match status" value="1"/>
</dbReference>